<name>A0ABS5IUW9_9BACT</name>
<dbReference type="InterPro" id="IPR012373">
    <property type="entry name" value="Ferrdict_sens_TM"/>
</dbReference>
<accession>A0ABS5IUW9</accession>
<keyword evidence="5" id="KW-1185">Reference proteome</keyword>
<feature type="transmembrane region" description="Helical" evidence="1">
    <location>
        <begin position="73"/>
        <end position="93"/>
    </location>
</feature>
<evidence type="ECO:0000256" key="1">
    <source>
        <dbReference type="SAM" id="Phobius"/>
    </source>
</evidence>
<evidence type="ECO:0000259" key="2">
    <source>
        <dbReference type="Pfam" id="PF04773"/>
    </source>
</evidence>
<feature type="domain" description="Protein FecR C-terminal" evidence="3">
    <location>
        <begin position="313"/>
        <end position="378"/>
    </location>
</feature>
<dbReference type="InterPro" id="IPR006860">
    <property type="entry name" value="FecR"/>
</dbReference>
<evidence type="ECO:0000313" key="4">
    <source>
        <dbReference type="EMBL" id="MBS0026701.1"/>
    </source>
</evidence>
<dbReference type="Pfam" id="PF16344">
    <property type="entry name" value="FecR_C"/>
    <property type="match status" value="1"/>
</dbReference>
<dbReference type="Gene3D" id="3.55.50.30">
    <property type="match status" value="1"/>
</dbReference>
<dbReference type="EMBL" id="JAGTXB010000002">
    <property type="protein sequence ID" value="MBS0026701.1"/>
    <property type="molecule type" value="Genomic_DNA"/>
</dbReference>
<dbReference type="Gene3D" id="2.60.120.1440">
    <property type="match status" value="1"/>
</dbReference>
<keyword evidence="1" id="KW-0472">Membrane</keyword>
<proteinExistence type="predicted"/>
<sequence length="380" mass="41715">MDNTRLRYLLSQYASKMLTAAEQSELSDFLNAADNQTQLELLIEEAWIQSADEEETTFPFPKLEEEPTVKPLYIWRWAAAVLLLVVAGGTWLLTTRDKKGAAATKVPAAALKKDIAPGGNKAMLTLADGNVITLDSTLKGKLAQQGNVNLQASPGLLKYDQGHVPANSGVAYNVLRTPKGGQYRLELPDGSKVWLNAASSLKFPTAFTGKERRVELSGEAYFEVAKNVGQPFYVSVNKANIAVLGTSFNVMAYADEADIRTTLLEGAVKVSQENTSSLLKPGEQSLLAPDGKIKVIEKADIDLAVAWKNGLTSFKSADIKTIMRQVERWYDVEVVYNGTIPARSFTGDIPRDANLSELLRLLEISKIHFKMENHKLIVMP</sequence>
<keyword evidence="1" id="KW-1133">Transmembrane helix</keyword>
<dbReference type="Pfam" id="PF04773">
    <property type="entry name" value="FecR"/>
    <property type="match status" value="1"/>
</dbReference>
<organism evidence="4 5">
    <name type="scientific">Chitinophaga hostae</name>
    <dbReference type="NCBI Taxonomy" id="2831022"/>
    <lineage>
        <taxon>Bacteria</taxon>
        <taxon>Pseudomonadati</taxon>
        <taxon>Bacteroidota</taxon>
        <taxon>Chitinophagia</taxon>
        <taxon>Chitinophagales</taxon>
        <taxon>Chitinophagaceae</taxon>
        <taxon>Chitinophaga</taxon>
    </lineage>
</organism>
<dbReference type="PANTHER" id="PTHR30273:SF2">
    <property type="entry name" value="PROTEIN FECR"/>
    <property type="match status" value="1"/>
</dbReference>
<keyword evidence="1" id="KW-0812">Transmembrane</keyword>
<comment type="caution">
    <text evidence="4">The sequence shown here is derived from an EMBL/GenBank/DDBJ whole genome shotgun (WGS) entry which is preliminary data.</text>
</comment>
<dbReference type="Proteomes" id="UP000676386">
    <property type="component" value="Unassembled WGS sequence"/>
</dbReference>
<dbReference type="PANTHER" id="PTHR30273">
    <property type="entry name" value="PERIPLASMIC SIGNAL SENSOR AND SIGMA FACTOR ACTIVATOR FECR-RELATED"/>
    <property type="match status" value="1"/>
</dbReference>
<dbReference type="InterPro" id="IPR032508">
    <property type="entry name" value="FecR_C"/>
</dbReference>
<feature type="domain" description="FecR protein" evidence="2">
    <location>
        <begin position="174"/>
        <end position="269"/>
    </location>
</feature>
<dbReference type="RefSeq" id="WP_211971810.1">
    <property type="nucleotide sequence ID" value="NZ_CBFHAM010000028.1"/>
</dbReference>
<reference evidence="4 5" key="1">
    <citation type="submission" date="2021-04" db="EMBL/GenBank/DDBJ databases">
        <title>Chitinophaga sp. nov., isolated from the rhizosphere soil.</title>
        <authorList>
            <person name="He S."/>
        </authorList>
    </citation>
    <scope>NUCLEOTIDE SEQUENCE [LARGE SCALE GENOMIC DNA]</scope>
    <source>
        <strain evidence="4 5">2R12</strain>
    </source>
</reference>
<protein>
    <submittedName>
        <fullName evidence="4">FecR family protein</fullName>
    </submittedName>
</protein>
<evidence type="ECO:0000259" key="3">
    <source>
        <dbReference type="Pfam" id="PF16344"/>
    </source>
</evidence>
<dbReference type="PIRSF" id="PIRSF018266">
    <property type="entry name" value="FecR"/>
    <property type="match status" value="1"/>
</dbReference>
<evidence type="ECO:0000313" key="5">
    <source>
        <dbReference type="Proteomes" id="UP000676386"/>
    </source>
</evidence>
<gene>
    <name evidence="4" type="ORF">KE626_05235</name>
</gene>